<evidence type="ECO:0000259" key="1">
    <source>
        <dbReference type="Pfam" id="PF24720"/>
    </source>
</evidence>
<feature type="domain" description="DUF7673" evidence="1">
    <location>
        <begin position="6"/>
        <end position="89"/>
    </location>
</feature>
<keyword evidence="3" id="KW-1185">Reference proteome</keyword>
<dbReference type="RefSeq" id="WP_203193781.1">
    <property type="nucleotide sequence ID" value="NZ_CP063362.1"/>
</dbReference>
<dbReference type="Proteomes" id="UP000596427">
    <property type="component" value="Chromosome"/>
</dbReference>
<reference evidence="2 3" key="1">
    <citation type="submission" date="2020-10" db="EMBL/GenBank/DDBJ databases">
        <title>Degradation of 1,4-Dioxane by Xanthobacter sp. YN2, via a Novel Group-2 Soluble Di-Iron Monooxygenase.</title>
        <authorList>
            <person name="Ma F."/>
            <person name="Wang Y."/>
            <person name="Yang J."/>
            <person name="Guo H."/>
            <person name="Su D."/>
            <person name="Yu L."/>
        </authorList>
    </citation>
    <scope>NUCLEOTIDE SEQUENCE [LARGE SCALE GENOMIC DNA]</scope>
    <source>
        <strain evidence="2 3">YN2</strain>
    </source>
</reference>
<dbReference type="Pfam" id="PF24720">
    <property type="entry name" value="DUF7673"/>
    <property type="match status" value="1"/>
</dbReference>
<name>A0A974PNI9_9HYPH</name>
<evidence type="ECO:0000313" key="3">
    <source>
        <dbReference type="Proteomes" id="UP000596427"/>
    </source>
</evidence>
<dbReference type="AlphaFoldDB" id="A0A974PNI9"/>
<evidence type="ECO:0000313" key="2">
    <source>
        <dbReference type="EMBL" id="QRG06867.1"/>
    </source>
</evidence>
<organism evidence="2 3">
    <name type="scientific">Xanthobacter dioxanivorans</name>
    <dbReference type="NCBI Taxonomy" id="2528964"/>
    <lineage>
        <taxon>Bacteria</taxon>
        <taxon>Pseudomonadati</taxon>
        <taxon>Pseudomonadota</taxon>
        <taxon>Alphaproteobacteria</taxon>
        <taxon>Hyphomicrobiales</taxon>
        <taxon>Xanthobacteraceae</taxon>
        <taxon>Xanthobacter</taxon>
    </lineage>
</organism>
<accession>A0A974PNI9</accession>
<dbReference type="EMBL" id="CP063362">
    <property type="protein sequence ID" value="QRG06867.1"/>
    <property type="molecule type" value="Genomic_DNA"/>
</dbReference>
<protein>
    <recommendedName>
        <fullName evidence="1">DUF7673 domain-containing protein</fullName>
    </recommendedName>
</protein>
<sequence length="100" mass="11254">MDETTRAAFERLLSIARSDTGQSRRVADFILAWWNAMDLGGFDIADLFAVDEAIAHDMATVFAYVAGRPAAEYPEAYRAEIEDVIRQWRPDVWAKATEAV</sequence>
<proteinExistence type="predicted"/>
<dbReference type="InterPro" id="IPR056090">
    <property type="entry name" value="DUF7673"/>
</dbReference>
<dbReference type="KEGG" id="xdi:EZH22_29175"/>
<gene>
    <name evidence="2" type="ORF">EZH22_29175</name>
</gene>